<protein>
    <submittedName>
        <fullName evidence="2">Uncharacterized protein</fullName>
    </submittedName>
</protein>
<sequence>MVPAKKQKQLVHNKEEQAEVEGAEAGAVIGEAETRCAGVEAAEGWLAGAESRRTGGTGQKQTVPAKKEKQMGA</sequence>
<gene>
    <name evidence="2" type="ORF">CGOC_LOCUS11442</name>
</gene>
<organism evidence="2 3">
    <name type="scientific">Cylicostephanus goldi</name>
    <name type="common">Nematode worm</name>
    <dbReference type="NCBI Taxonomy" id="71465"/>
    <lineage>
        <taxon>Eukaryota</taxon>
        <taxon>Metazoa</taxon>
        <taxon>Ecdysozoa</taxon>
        <taxon>Nematoda</taxon>
        <taxon>Chromadorea</taxon>
        <taxon>Rhabditida</taxon>
        <taxon>Rhabditina</taxon>
        <taxon>Rhabditomorpha</taxon>
        <taxon>Strongyloidea</taxon>
        <taxon>Strongylidae</taxon>
        <taxon>Cylicostephanus</taxon>
    </lineage>
</organism>
<name>A0A3P7N0U4_CYLGO</name>
<accession>A0A3P7N0U4</accession>
<feature type="region of interest" description="Disordered" evidence="1">
    <location>
        <begin position="48"/>
        <end position="73"/>
    </location>
</feature>
<keyword evidence="3" id="KW-1185">Reference proteome</keyword>
<dbReference type="EMBL" id="UYRV01116432">
    <property type="protein sequence ID" value="VDN30073.1"/>
    <property type="molecule type" value="Genomic_DNA"/>
</dbReference>
<dbReference type="Proteomes" id="UP000271889">
    <property type="component" value="Unassembled WGS sequence"/>
</dbReference>
<dbReference type="AlphaFoldDB" id="A0A3P7N0U4"/>
<evidence type="ECO:0000313" key="2">
    <source>
        <dbReference type="EMBL" id="VDN30073.1"/>
    </source>
</evidence>
<proteinExistence type="predicted"/>
<reference evidence="2 3" key="1">
    <citation type="submission" date="2018-11" db="EMBL/GenBank/DDBJ databases">
        <authorList>
            <consortium name="Pathogen Informatics"/>
        </authorList>
    </citation>
    <scope>NUCLEOTIDE SEQUENCE [LARGE SCALE GENOMIC DNA]</scope>
</reference>
<evidence type="ECO:0000313" key="3">
    <source>
        <dbReference type="Proteomes" id="UP000271889"/>
    </source>
</evidence>
<evidence type="ECO:0000256" key="1">
    <source>
        <dbReference type="SAM" id="MobiDB-lite"/>
    </source>
</evidence>